<proteinExistence type="predicted"/>
<reference evidence="1" key="1">
    <citation type="submission" date="2015-06" db="EMBL/GenBank/DDBJ databases">
        <authorList>
            <person name="Joergensen T."/>
        </authorList>
    </citation>
    <scope>NUCLEOTIDE SEQUENCE</scope>
    <source>
        <strain evidence="1">RGFK1746</strain>
    </source>
</reference>
<organism evidence="1">
    <name type="scientific">uncultured prokaryote</name>
    <dbReference type="NCBI Taxonomy" id="198431"/>
    <lineage>
        <taxon>unclassified sequences</taxon>
        <taxon>environmental samples</taxon>
    </lineage>
</organism>
<evidence type="ECO:0000313" key="1">
    <source>
        <dbReference type="EMBL" id="CRY97797.1"/>
    </source>
</evidence>
<accession>A0A0H5QQ40</accession>
<name>A0A0H5QQ40_9ZZZZ</name>
<reference evidence="1" key="2">
    <citation type="submission" date="2015-07" db="EMBL/GenBank/DDBJ databases">
        <title>Plasmids, circular viruses and viroids from rat gut.</title>
        <authorList>
            <person name="Jorgensen T.J."/>
            <person name="Hansen M.A."/>
            <person name="Xu Z."/>
            <person name="Tabak M.A."/>
            <person name="Sorensen S.J."/>
            <person name="Hansen L.H."/>
        </authorList>
    </citation>
    <scope>NUCLEOTIDE SEQUENCE</scope>
    <source>
        <strain evidence="1">RGFK1746</strain>
    </source>
</reference>
<dbReference type="EMBL" id="LN854248">
    <property type="protein sequence ID" value="CRY97797.1"/>
    <property type="molecule type" value="Genomic_DNA"/>
</dbReference>
<dbReference type="AlphaFoldDB" id="A0A0H5QQ40"/>
<sequence>MIRIRTVFTGVAGSPYYTNMYFDAADVAAAQDAHDLVLQFWDDIAGMRRSLLSGTVEGVVPVINPATGDITGSYGLVEKNVSAGGDSTDPLPPATQALLTLATGVYVGGRQLQGRTFLPGFGENANAAPGVLRSEYVATINAAAYDLLNTGPDWVVWSRKNGAFEPIQSALVSPKWSVLRSRKD</sequence>
<protein>
    <submittedName>
        <fullName evidence="1">Uncharacterized protein</fullName>
    </submittedName>
</protein>